<evidence type="ECO:0000313" key="2">
    <source>
        <dbReference type="Proteomes" id="UP001217485"/>
    </source>
</evidence>
<keyword evidence="2" id="KW-1185">Reference proteome</keyword>
<sequence>MSYFYSVRGWLEASPSDFPKIVSTITALRERWQSHDKERLYMKGWCWSDEPINWTRYLFYGADITEEGLTLLCDTIHEIALLKVEISGYFHARGEDGENIIVYKVDNDVLTEERVSARGSA</sequence>
<dbReference type="RefSeq" id="WP_272097563.1">
    <property type="nucleotide sequence ID" value="NZ_JAQNDK010000002.1"/>
</dbReference>
<proteinExistence type="predicted"/>
<protein>
    <submittedName>
        <fullName evidence="1">Uncharacterized protein</fullName>
    </submittedName>
</protein>
<name>A0ABT5C2A3_9BACT</name>
<accession>A0ABT5C2A3</accession>
<evidence type="ECO:0000313" key="1">
    <source>
        <dbReference type="EMBL" id="MDC0680531.1"/>
    </source>
</evidence>
<comment type="caution">
    <text evidence="1">The sequence shown here is derived from an EMBL/GenBank/DDBJ whole genome shotgun (WGS) entry which is preliminary data.</text>
</comment>
<reference evidence="1 2" key="1">
    <citation type="submission" date="2023-01" db="EMBL/GenBank/DDBJ databases">
        <title>Minimal conservation of predation-associated metabolite biosynthetic gene clusters underscores biosynthetic potential of Myxococcota including descriptions for ten novel species: Archangium lansinium sp. nov., Myxococcus landrumus sp. nov., Nannocystis bai.</title>
        <authorList>
            <person name="Ahearne A."/>
            <person name="Stevens C."/>
            <person name="Dowd S."/>
        </authorList>
    </citation>
    <scope>NUCLEOTIDE SEQUENCE [LARGE SCALE GENOMIC DNA]</scope>
    <source>
        <strain evidence="1 2">WIWO2</strain>
    </source>
</reference>
<dbReference type="EMBL" id="JAQNDK010000002">
    <property type="protein sequence ID" value="MDC0680531.1"/>
    <property type="molecule type" value="Genomic_DNA"/>
</dbReference>
<organism evidence="1 2">
    <name type="scientific">Sorangium atrum</name>
    <dbReference type="NCBI Taxonomy" id="2995308"/>
    <lineage>
        <taxon>Bacteria</taxon>
        <taxon>Pseudomonadati</taxon>
        <taxon>Myxococcota</taxon>
        <taxon>Polyangia</taxon>
        <taxon>Polyangiales</taxon>
        <taxon>Polyangiaceae</taxon>
        <taxon>Sorangium</taxon>
    </lineage>
</organism>
<gene>
    <name evidence="1" type="ORF">POL72_22525</name>
</gene>
<dbReference type="Proteomes" id="UP001217485">
    <property type="component" value="Unassembled WGS sequence"/>
</dbReference>